<dbReference type="EMBL" id="LAZR01037660">
    <property type="protein sequence ID" value="KKL21621.1"/>
    <property type="molecule type" value="Genomic_DNA"/>
</dbReference>
<accession>A0A0F9DV99</accession>
<organism evidence="1">
    <name type="scientific">marine sediment metagenome</name>
    <dbReference type="NCBI Taxonomy" id="412755"/>
    <lineage>
        <taxon>unclassified sequences</taxon>
        <taxon>metagenomes</taxon>
        <taxon>ecological metagenomes</taxon>
    </lineage>
</organism>
<protein>
    <submittedName>
        <fullName evidence="1">Uncharacterized protein</fullName>
    </submittedName>
</protein>
<name>A0A0F9DV99_9ZZZZ</name>
<comment type="caution">
    <text evidence="1">The sequence shown here is derived from an EMBL/GenBank/DDBJ whole genome shotgun (WGS) entry which is preliminary data.</text>
</comment>
<gene>
    <name evidence="1" type="ORF">LCGC14_2443610</name>
</gene>
<proteinExistence type="predicted"/>
<reference evidence="1" key="1">
    <citation type="journal article" date="2015" name="Nature">
        <title>Complex archaea that bridge the gap between prokaryotes and eukaryotes.</title>
        <authorList>
            <person name="Spang A."/>
            <person name="Saw J.H."/>
            <person name="Jorgensen S.L."/>
            <person name="Zaremba-Niedzwiedzka K."/>
            <person name="Martijn J."/>
            <person name="Lind A.E."/>
            <person name="van Eijk R."/>
            <person name="Schleper C."/>
            <person name="Guy L."/>
            <person name="Ettema T.J."/>
        </authorList>
    </citation>
    <scope>NUCLEOTIDE SEQUENCE</scope>
</reference>
<sequence>MSNMQPKVIDELVEASVLAMFYVQKLGKCSVDEIFEKIEANGGAIDIHLLTQAVEALQARGLVSYARGRQKGTGESIKAWKPKQAIWAAPPEVAHITELLPALVSTPEAQNLITRLNADEAEGAGEKKATRKLGYDEYVEVEATFVTMDELLGSQPASPWLDKIVKASPFNGVKADLRFWRDQADGAIVIGADAVRGWLRTGMRTEGFADVVATYIGVAPVRIKPKKAMVQIALPVVDLRGGGGKGLNTYEAIQPGEPIVMRFRIPTRGFMTVERFKVWLAGYAPNPIRGISPARGARYGALAMTDFKVIGDLRSARTLLDSVMDRVPAEAQEFYGTLRAEYDDNDLVLRKGAK</sequence>
<dbReference type="AlphaFoldDB" id="A0A0F9DV99"/>
<evidence type="ECO:0000313" key="1">
    <source>
        <dbReference type="EMBL" id="KKL21621.1"/>
    </source>
</evidence>